<reference evidence="2 3" key="1">
    <citation type="submission" date="2024-02" db="EMBL/GenBank/DDBJ databases">
        <title>Full genome sequence of Sphingomonas kaistensis.</title>
        <authorList>
            <person name="Poletto B.L."/>
            <person name="Silva G."/>
            <person name="Galante D."/>
            <person name="Campos K.R."/>
            <person name="Santos M.B.N."/>
            <person name="Sacchi C.T."/>
        </authorList>
    </citation>
    <scope>NUCLEOTIDE SEQUENCE [LARGE SCALE GENOMIC DNA]</scope>
    <source>
        <strain evidence="2 3">MA4R</strain>
    </source>
</reference>
<evidence type="ECO:0000313" key="3">
    <source>
        <dbReference type="Proteomes" id="UP001382935"/>
    </source>
</evidence>
<dbReference type="PANTHER" id="PTHR43283">
    <property type="entry name" value="BETA-LACTAMASE-RELATED"/>
    <property type="match status" value="1"/>
</dbReference>
<feature type="domain" description="Beta-lactamase-related" evidence="1">
    <location>
        <begin position="43"/>
        <end position="315"/>
    </location>
</feature>
<protein>
    <submittedName>
        <fullName evidence="2">Serine hydrolase domain-containing protein</fullName>
        <ecNumber evidence="2">3.1.1.103</ecNumber>
    </submittedName>
</protein>
<dbReference type="RefSeq" id="WP_338502450.1">
    <property type="nucleotide sequence ID" value="NZ_CP145607.1"/>
</dbReference>
<dbReference type="Proteomes" id="UP001382935">
    <property type="component" value="Chromosome"/>
</dbReference>
<dbReference type="GO" id="GO:0016787">
    <property type="term" value="F:hydrolase activity"/>
    <property type="evidence" value="ECO:0007669"/>
    <property type="project" value="UniProtKB-KW"/>
</dbReference>
<dbReference type="InterPro" id="IPR012338">
    <property type="entry name" value="Beta-lactam/transpept-like"/>
</dbReference>
<keyword evidence="2" id="KW-0378">Hydrolase</keyword>
<dbReference type="Gene3D" id="3.40.710.10">
    <property type="entry name" value="DD-peptidase/beta-lactamase superfamily"/>
    <property type="match status" value="1"/>
</dbReference>
<dbReference type="InterPro" id="IPR001466">
    <property type="entry name" value="Beta-lactam-related"/>
</dbReference>
<organism evidence="2 3">
    <name type="scientific">Sphingomonas kaistensis</name>
    <dbReference type="NCBI Taxonomy" id="298708"/>
    <lineage>
        <taxon>Bacteria</taxon>
        <taxon>Pseudomonadati</taxon>
        <taxon>Pseudomonadota</taxon>
        <taxon>Alphaproteobacteria</taxon>
        <taxon>Sphingomonadales</taxon>
        <taxon>Sphingomonadaceae</taxon>
        <taxon>Sphingomonas</taxon>
    </lineage>
</organism>
<accession>A0ABZ2FZ26</accession>
<dbReference type="EMBL" id="CP145607">
    <property type="protein sequence ID" value="WWM69940.1"/>
    <property type="molecule type" value="Genomic_DNA"/>
</dbReference>
<keyword evidence="3" id="KW-1185">Reference proteome</keyword>
<evidence type="ECO:0000259" key="1">
    <source>
        <dbReference type="Pfam" id="PF00144"/>
    </source>
</evidence>
<evidence type="ECO:0000313" key="2">
    <source>
        <dbReference type="EMBL" id="WWM69940.1"/>
    </source>
</evidence>
<dbReference type="InterPro" id="IPR050789">
    <property type="entry name" value="Diverse_Enzym_Activities"/>
</dbReference>
<proteinExistence type="predicted"/>
<gene>
    <name evidence="2" type="ORF">V6R86_04380</name>
</gene>
<dbReference type="Pfam" id="PF00144">
    <property type="entry name" value="Beta-lactamase"/>
    <property type="match status" value="1"/>
</dbReference>
<dbReference type="SUPFAM" id="SSF56601">
    <property type="entry name" value="beta-lactamase/transpeptidase-like"/>
    <property type="match status" value="1"/>
</dbReference>
<dbReference type="EC" id="3.1.1.103" evidence="2"/>
<sequence>MGQRYGLHGEIAVSRGNDTWVIDTIPRSDNREDLARGGLTGPAGDRVWRWASVTKQVVATMVMQEAAAGRIDLDRPVSRYLPGFKSPNAPLISVRQLLRHQSGLPNPDDTPKDAAGIPGYYTKQFSGSRDPLTGYCAGAVNGAPGGRWSYNNCDYIVAGALLERVTGKPWTTLVRERIAAPLKLASLGAFPTTRPTVSGTVGNKPEPAIDLTVYRASAGLFGTAADLLVFDRALMTGKLLPAKQLAEMWDGQPQLGSIALGQWSFKAPLKGCAAPVRIIERRGEIGGVQVRNFILPEQDTAVAVFTDRGSDDFDFGEVWQGKGLSHDLLAAAACPAA</sequence>
<name>A0ABZ2FZ26_9SPHN</name>